<dbReference type="CDD" id="cd12148">
    <property type="entry name" value="fungal_TF_MHR"/>
    <property type="match status" value="1"/>
</dbReference>
<keyword evidence="2" id="KW-0479">Metal-binding</keyword>
<evidence type="ECO:0000256" key="8">
    <source>
        <dbReference type="SAM" id="MobiDB-lite"/>
    </source>
</evidence>
<evidence type="ECO:0000256" key="2">
    <source>
        <dbReference type="ARBA" id="ARBA00022723"/>
    </source>
</evidence>
<dbReference type="AlphaFoldDB" id="A0A8H6JPH9"/>
<keyword evidence="11" id="KW-1185">Reference proteome</keyword>
<dbReference type="CDD" id="cd00067">
    <property type="entry name" value="GAL4"/>
    <property type="match status" value="1"/>
</dbReference>
<dbReference type="GO" id="GO:0008270">
    <property type="term" value="F:zinc ion binding"/>
    <property type="evidence" value="ECO:0007669"/>
    <property type="project" value="InterPro"/>
</dbReference>
<dbReference type="InterPro" id="IPR036864">
    <property type="entry name" value="Zn2-C6_fun-type_DNA-bd_sf"/>
</dbReference>
<organism evidence="10 11">
    <name type="scientific">Colletotrichum plurivorum</name>
    <dbReference type="NCBI Taxonomy" id="2175906"/>
    <lineage>
        <taxon>Eukaryota</taxon>
        <taxon>Fungi</taxon>
        <taxon>Dikarya</taxon>
        <taxon>Ascomycota</taxon>
        <taxon>Pezizomycotina</taxon>
        <taxon>Sordariomycetes</taxon>
        <taxon>Hypocreomycetidae</taxon>
        <taxon>Glomerellales</taxon>
        <taxon>Glomerellaceae</taxon>
        <taxon>Colletotrichum</taxon>
        <taxon>Colletotrichum orchidearum species complex</taxon>
    </lineage>
</organism>
<dbReference type="SMART" id="SM00906">
    <property type="entry name" value="Fungal_trans"/>
    <property type="match status" value="1"/>
</dbReference>
<reference evidence="10" key="1">
    <citation type="journal article" date="2020" name="Phytopathology">
        <title>Genome Sequence Resources of Colletotrichum truncatum, C. plurivorum, C. musicola, and C. sojae: Four Species Pathogenic to Soybean (Glycine max).</title>
        <authorList>
            <person name="Rogerio F."/>
            <person name="Boufleur T.R."/>
            <person name="Ciampi-Guillardi M."/>
            <person name="Sukno S.A."/>
            <person name="Thon M.R."/>
            <person name="Massola Junior N.S."/>
            <person name="Baroncelli R."/>
        </authorList>
    </citation>
    <scope>NUCLEOTIDE SEQUENCE</scope>
    <source>
        <strain evidence="10">LFN00145</strain>
    </source>
</reference>
<keyword evidence="5" id="KW-0238">DNA-binding</keyword>
<dbReference type="EMBL" id="WIGO01000335">
    <property type="protein sequence ID" value="KAF6816486.1"/>
    <property type="molecule type" value="Genomic_DNA"/>
</dbReference>
<gene>
    <name evidence="10" type="ORF">CPLU01_13841</name>
</gene>
<proteinExistence type="predicted"/>
<sequence>MPRDRHASRASFACVRCKKDKRRCDISQILNEGDGQDQSCTVCRNKNEKCEVRFGEDRRSNRPSNDPNALHKRMQALEEFVRNASRTDTGTLVPPRDHGSPDYPSEPDYRYSKSPRRSGSRHASFASPASLSTPGTHAVASVPPSEDHGRWPGTPDNDPTPASFRSTSFSSQCLPDFQLNETTASFPLGLDEILTSESAAKCDQYLGCGTLFPYAEITPKSDTPVGVSSQEESFPEPEPIVAHLLDLFWQFQASNLLVVDQALFLQHRKLWDDSGGKGDRSFYTPCLLYAILALASMISLDKGVVRYSASSGGVAGETFAKKARELLEHEMEHPAISTVQAALVLGHRYGTMPNNCLGWMYSGIAFRMATAIGLHLDCSKAVAASQMSPEMARFRCMVFWACRAEDTLVSSFNGRPVAFIKGEITAPLPDQPIHHVRIEGAEVAAAHLHASSTLVELQSEIMTKIYGRRHDKTIAELGRSSSQLHDELWRWHTSLPEELKMPSDTRTTPPSVSILQANSWTSMTFHFTLLLLHRPFLRFSPSSIGVHNLGPSSRNSTTACTTAAEEITKLIGDYASHFNIRQIPPAVLHFVFLSGTMHLMNLHMTRTRSHGDLLQSCMDALDKIGESYPISGKAARSLRDMAERWKPSDIARRPAYGRSTDPEPGESPDDGGGHFSDYSTTGLPPSQRFGGVSISGKNDGPLPISGGYNVLEDVGLYEQLTMGQGGDDCTLLGSGNDWLSDAALFELLNGNNCTM</sequence>
<dbReference type="InterPro" id="IPR001138">
    <property type="entry name" value="Zn2Cys6_DnaBD"/>
</dbReference>
<evidence type="ECO:0000256" key="7">
    <source>
        <dbReference type="ARBA" id="ARBA00023242"/>
    </source>
</evidence>
<evidence type="ECO:0000256" key="4">
    <source>
        <dbReference type="ARBA" id="ARBA00023015"/>
    </source>
</evidence>
<dbReference type="GO" id="GO:0005634">
    <property type="term" value="C:nucleus"/>
    <property type="evidence" value="ECO:0007669"/>
    <property type="project" value="UniProtKB-SubCell"/>
</dbReference>
<dbReference type="SUPFAM" id="SSF57701">
    <property type="entry name" value="Zn2/Cys6 DNA-binding domain"/>
    <property type="match status" value="1"/>
</dbReference>
<accession>A0A8H6JPH9</accession>
<evidence type="ECO:0000256" key="3">
    <source>
        <dbReference type="ARBA" id="ARBA00022833"/>
    </source>
</evidence>
<dbReference type="PANTHER" id="PTHR31313:SF81">
    <property type="entry name" value="TY1 ENHANCER ACTIVATOR"/>
    <property type="match status" value="1"/>
</dbReference>
<dbReference type="InterPro" id="IPR051615">
    <property type="entry name" value="Transcr_Regulatory_Elem"/>
</dbReference>
<dbReference type="PANTHER" id="PTHR31313">
    <property type="entry name" value="TY1 ENHANCER ACTIVATOR"/>
    <property type="match status" value="1"/>
</dbReference>
<dbReference type="GO" id="GO:0000981">
    <property type="term" value="F:DNA-binding transcription factor activity, RNA polymerase II-specific"/>
    <property type="evidence" value="ECO:0007669"/>
    <property type="project" value="InterPro"/>
</dbReference>
<comment type="subcellular location">
    <subcellularLocation>
        <location evidence="1">Nucleus</location>
    </subcellularLocation>
</comment>
<evidence type="ECO:0000313" key="11">
    <source>
        <dbReference type="Proteomes" id="UP000654918"/>
    </source>
</evidence>
<feature type="region of interest" description="Disordered" evidence="8">
    <location>
        <begin position="85"/>
        <end position="168"/>
    </location>
</feature>
<dbReference type="Gene3D" id="4.10.240.10">
    <property type="entry name" value="Zn(2)-C6 fungal-type DNA-binding domain"/>
    <property type="match status" value="1"/>
</dbReference>
<evidence type="ECO:0000313" key="10">
    <source>
        <dbReference type="EMBL" id="KAF6816486.1"/>
    </source>
</evidence>
<evidence type="ECO:0000256" key="1">
    <source>
        <dbReference type="ARBA" id="ARBA00004123"/>
    </source>
</evidence>
<dbReference type="InterPro" id="IPR007219">
    <property type="entry name" value="XnlR_reg_dom"/>
</dbReference>
<evidence type="ECO:0000259" key="9">
    <source>
        <dbReference type="SMART" id="SM00906"/>
    </source>
</evidence>
<dbReference type="Pfam" id="PF04082">
    <property type="entry name" value="Fungal_trans"/>
    <property type="match status" value="1"/>
</dbReference>
<dbReference type="GO" id="GO:0003677">
    <property type="term" value="F:DNA binding"/>
    <property type="evidence" value="ECO:0007669"/>
    <property type="project" value="UniProtKB-KW"/>
</dbReference>
<evidence type="ECO:0000256" key="6">
    <source>
        <dbReference type="ARBA" id="ARBA00023163"/>
    </source>
</evidence>
<keyword evidence="4" id="KW-0805">Transcription regulation</keyword>
<name>A0A8H6JPH9_9PEZI</name>
<dbReference type="GO" id="GO:0006351">
    <property type="term" value="P:DNA-templated transcription"/>
    <property type="evidence" value="ECO:0007669"/>
    <property type="project" value="InterPro"/>
</dbReference>
<feature type="region of interest" description="Disordered" evidence="8">
    <location>
        <begin position="649"/>
        <end position="696"/>
    </location>
</feature>
<evidence type="ECO:0000256" key="5">
    <source>
        <dbReference type="ARBA" id="ARBA00023125"/>
    </source>
</evidence>
<keyword evidence="3" id="KW-0862">Zinc</keyword>
<feature type="domain" description="Xylanolytic transcriptional activator regulatory" evidence="9">
    <location>
        <begin position="358"/>
        <end position="435"/>
    </location>
</feature>
<keyword evidence="7" id="KW-0539">Nucleus</keyword>
<protein>
    <submittedName>
        <fullName evidence="10">Fungal specific transcription factor domain-containing protein</fullName>
    </submittedName>
</protein>
<comment type="caution">
    <text evidence="10">The sequence shown here is derived from an EMBL/GenBank/DDBJ whole genome shotgun (WGS) entry which is preliminary data.</text>
</comment>
<dbReference type="Proteomes" id="UP000654918">
    <property type="component" value="Unassembled WGS sequence"/>
</dbReference>
<keyword evidence="6" id="KW-0804">Transcription</keyword>